<evidence type="ECO:0000256" key="9">
    <source>
        <dbReference type="RuleBase" id="RU369079"/>
    </source>
</evidence>
<feature type="domain" description="Tripartite ATP-independent periplasmic transporters DctQ component" evidence="10">
    <location>
        <begin position="30"/>
        <end position="157"/>
    </location>
</feature>
<comment type="caution">
    <text evidence="9">Lacks conserved residue(s) required for the propagation of feature annotation.</text>
</comment>
<keyword evidence="6 9" id="KW-1133">Transmembrane helix</keyword>
<comment type="similarity">
    <text evidence="8 9">Belongs to the TRAP transporter small permease family.</text>
</comment>
<comment type="subcellular location">
    <subcellularLocation>
        <location evidence="1 9">Cell inner membrane</location>
        <topology evidence="1 9">Multi-pass membrane protein</topology>
    </subcellularLocation>
</comment>
<accession>A0A7W9A2M3</accession>
<dbReference type="InterPro" id="IPR007387">
    <property type="entry name" value="TRAP_DctQ"/>
</dbReference>
<evidence type="ECO:0000256" key="3">
    <source>
        <dbReference type="ARBA" id="ARBA00022475"/>
    </source>
</evidence>
<dbReference type="GO" id="GO:0022857">
    <property type="term" value="F:transmembrane transporter activity"/>
    <property type="evidence" value="ECO:0007669"/>
    <property type="project" value="UniProtKB-UniRule"/>
</dbReference>
<evidence type="ECO:0000256" key="2">
    <source>
        <dbReference type="ARBA" id="ARBA00022448"/>
    </source>
</evidence>
<feature type="transmembrane region" description="Helical" evidence="9">
    <location>
        <begin position="54"/>
        <end position="73"/>
    </location>
</feature>
<reference evidence="11 12" key="1">
    <citation type="submission" date="2020-08" db="EMBL/GenBank/DDBJ databases">
        <title>Genomic Encyclopedia of Type Strains, Phase IV (KMG-IV): sequencing the most valuable type-strain genomes for metagenomic binning, comparative biology and taxonomic classification.</title>
        <authorList>
            <person name="Goeker M."/>
        </authorList>
    </citation>
    <scope>NUCLEOTIDE SEQUENCE [LARGE SCALE GENOMIC DNA]</scope>
    <source>
        <strain evidence="11 12">DSM 24448</strain>
    </source>
</reference>
<comment type="caution">
    <text evidence="11">The sequence shown here is derived from an EMBL/GenBank/DDBJ whole genome shotgun (WGS) entry which is preliminary data.</text>
</comment>
<dbReference type="EMBL" id="JACIJB010000002">
    <property type="protein sequence ID" value="MBB5660286.1"/>
    <property type="molecule type" value="Genomic_DNA"/>
</dbReference>
<keyword evidence="12" id="KW-1185">Reference proteome</keyword>
<dbReference type="RefSeq" id="WP_123287732.1">
    <property type="nucleotide sequence ID" value="NZ_JACIJB010000002.1"/>
</dbReference>
<keyword evidence="2 9" id="KW-0813">Transport</keyword>
<evidence type="ECO:0000313" key="11">
    <source>
        <dbReference type="EMBL" id="MBB5660286.1"/>
    </source>
</evidence>
<sequence>MTSSEAPRRGLLDHLSRIVLGLAGAALLAMALVQAWQVFARYVLNDSPGWTEPVALILMSVAVMFGAAVGVRYETHFAFQTLAHSMPGPIRSGLASLSRVIAAATGLGLATMGGYLMLDDWTVPLAGAPLPSGLKFLGLAVGGVLILIFALERLFTGAPKPLRED</sequence>
<evidence type="ECO:0000259" key="10">
    <source>
        <dbReference type="Pfam" id="PF04290"/>
    </source>
</evidence>
<dbReference type="Proteomes" id="UP000548978">
    <property type="component" value="Unassembled WGS sequence"/>
</dbReference>
<organism evidence="11 12">
    <name type="scientific">Brevundimonas halotolerans</name>
    <dbReference type="NCBI Taxonomy" id="69670"/>
    <lineage>
        <taxon>Bacteria</taxon>
        <taxon>Pseudomonadati</taxon>
        <taxon>Pseudomonadota</taxon>
        <taxon>Alphaproteobacteria</taxon>
        <taxon>Caulobacterales</taxon>
        <taxon>Caulobacteraceae</taxon>
        <taxon>Brevundimonas</taxon>
    </lineage>
</organism>
<name>A0A7W9A2M3_9CAUL</name>
<feature type="transmembrane region" description="Helical" evidence="9">
    <location>
        <begin position="136"/>
        <end position="155"/>
    </location>
</feature>
<keyword evidence="3" id="KW-1003">Cell membrane</keyword>
<keyword evidence="7 9" id="KW-0472">Membrane</keyword>
<keyword evidence="5 9" id="KW-0812">Transmembrane</keyword>
<dbReference type="OrthoDB" id="4964541at2"/>
<evidence type="ECO:0000256" key="1">
    <source>
        <dbReference type="ARBA" id="ARBA00004429"/>
    </source>
</evidence>
<dbReference type="PANTHER" id="PTHR35011">
    <property type="entry name" value="2,3-DIKETO-L-GULONATE TRAP TRANSPORTER SMALL PERMEASE PROTEIN YIAM"/>
    <property type="match status" value="1"/>
</dbReference>
<evidence type="ECO:0000256" key="8">
    <source>
        <dbReference type="ARBA" id="ARBA00038436"/>
    </source>
</evidence>
<proteinExistence type="inferred from homology"/>
<feature type="transmembrane region" description="Helical" evidence="9">
    <location>
        <begin position="94"/>
        <end position="116"/>
    </location>
</feature>
<dbReference type="GO" id="GO:0005886">
    <property type="term" value="C:plasma membrane"/>
    <property type="evidence" value="ECO:0007669"/>
    <property type="project" value="UniProtKB-SubCell"/>
</dbReference>
<dbReference type="GO" id="GO:0015740">
    <property type="term" value="P:C4-dicarboxylate transport"/>
    <property type="evidence" value="ECO:0007669"/>
    <property type="project" value="TreeGrafter"/>
</dbReference>
<dbReference type="InterPro" id="IPR055348">
    <property type="entry name" value="DctQ"/>
</dbReference>
<dbReference type="Pfam" id="PF04290">
    <property type="entry name" value="DctQ"/>
    <property type="match status" value="1"/>
</dbReference>
<evidence type="ECO:0000256" key="6">
    <source>
        <dbReference type="ARBA" id="ARBA00022989"/>
    </source>
</evidence>
<dbReference type="AlphaFoldDB" id="A0A7W9A2M3"/>
<evidence type="ECO:0000256" key="7">
    <source>
        <dbReference type="ARBA" id="ARBA00023136"/>
    </source>
</evidence>
<comment type="function">
    <text evidence="9">Part of the tripartite ATP-independent periplasmic (TRAP) transport system.</text>
</comment>
<comment type="subunit">
    <text evidence="9">The complex comprises the extracytoplasmic solute receptor protein and the two transmembrane proteins.</text>
</comment>
<gene>
    <name evidence="11" type="ORF">FHS65_001026</name>
</gene>
<evidence type="ECO:0000256" key="5">
    <source>
        <dbReference type="ARBA" id="ARBA00022692"/>
    </source>
</evidence>
<evidence type="ECO:0000256" key="4">
    <source>
        <dbReference type="ARBA" id="ARBA00022519"/>
    </source>
</evidence>
<keyword evidence="4 9" id="KW-0997">Cell inner membrane</keyword>
<protein>
    <recommendedName>
        <fullName evidence="9">TRAP transporter small permease protein</fullName>
    </recommendedName>
</protein>
<dbReference type="PANTHER" id="PTHR35011:SF11">
    <property type="entry name" value="TRAP TRANSPORTER SMALL PERMEASE PROTEIN"/>
    <property type="match status" value="1"/>
</dbReference>
<evidence type="ECO:0000313" key="12">
    <source>
        <dbReference type="Proteomes" id="UP000548978"/>
    </source>
</evidence>